<accession>A0ABU2WJY2</accession>
<dbReference type="Gene3D" id="3.10.450.50">
    <property type="match status" value="1"/>
</dbReference>
<sequence length="54" mass="5821">MSRAAHELLQSYYAAFNAGDRNRFVDLLADDVVHDINQGGVSWGATPSLPSCIA</sequence>
<reference evidence="1 2" key="1">
    <citation type="submission" date="2023-09" db="EMBL/GenBank/DDBJ databases">
        <authorList>
            <person name="Rey-Velasco X."/>
        </authorList>
    </citation>
    <scope>NUCLEOTIDE SEQUENCE [LARGE SCALE GENOMIC DNA]</scope>
    <source>
        <strain evidence="1 2">W345</strain>
    </source>
</reference>
<dbReference type="SUPFAM" id="SSF54427">
    <property type="entry name" value="NTF2-like"/>
    <property type="match status" value="1"/>
</dbReference>
<dbReference type="InterPro" id="IPR032710">
    <property type="entry name" value="NTF2-like_dom_sf"/>
</dbReference>
<evidence type="ECO:0000313" key="1">
    <source>
        <dbReference type="EMBL" id="MDT0497382.1"/>
    </source>
</evidence>
<dbReference type="CDD" id="cd00531">
    <property type="entry name" value="NTF2_like"/>
    <property type="match status" value="1"/>
</dbReference>
<dbReference type="EMBL" id="JAVRIC010000009">
    <property type="protein sequence ID" value="MDT0497382.1"/>
    <property type="molecule type" value="Genomic_DNA"/>
</dbReference>
<keyword evidence="1" id="KW-0413">Isomerase</keyword>
<dbReference type="Proteomes" id="UP001254608">
    <property type="component" value="Unassembled WGS sequence"/>
</dbReference>
<proteinExistence type="predicted"/>
<organism evidence="1 2">
    <name type="scientific">Banduia mediterranea</name>
    <dbReference type="NCBI Taxonomy" id="3075609"/>
    <lineage>
        <taxon>Bacteria</taxon>
        <taxon>Pseudomonadati</taxon>
        <taxon>Pseudomonadota</taxon>
        <taxon>Gammaproteobacteria</taxon>
        <taxon>Nevskiales</taxon>
        <taxon>Algiphilaceae</taxon>
        <taxon>Banduia</taxon>
    </lineage>
</organism>
<dbReference type="GO" id="GO:0016853">
    <property type="term" value="F:isomerase activity"/>
    <property type="evidence" value="ECO:0007669"/>
    <property type="project" value="UniProtKB-KW"/>
</dbReference>
<gene>
    <name evidence="1" type="ORF">RM530_08390</name>
</gene>
<keyword evidence="2" id="KW-1185">Reference proteome</keyword>
<protein>
    <submittedName>
        <fullName evidence="1">Ketosteroid isomerase family protein</fullName>
    </submittedName>
</protein>
<evidence type="ECO:0000313" key="2">
    <source>
        <dbReference type="Proteomes" id="UP001254608"/>
    </source>
</evidence>
<comment type="caution">
    <text evidence="1">The sequence shown here is derived from an EMBL/GenBank/DDBJ whole genome shotgun (WGS) entry which is preliminary data.</text>
</comment>
<name>A0ABU2WJY2_9GAMM</name>